<comment type="caution">
    <text evidence="4">The sequence shown here is derived from an EMBL/GenBank/DDBJ whole genome shotgun (WGS) entry which is preliminary data.</text>
</comment>
<organism evidence="4 5">
    <name type="scientific">Paenimyroides tangerinum</name>
    <dbReference type="NCBI Taxonomy" id="2488728"/>
    <lineage>
        <taxon>Bacteria</taxon>
        <taxon>Pseudomonadati</taxon>
        <taxon>Bacteroidota</taxon>
        <taxon>Flavobacteriia</taxon>
        <taxon>Flavobacteriales</taxon>
        <taxon>Flavobacteriaceae</taxon>
        <taxon>Paenimyroides</taxon>
    </lineage>
</organism>
<keyword evidence="1" id="KW-0175">Coiled coil</keyword>
<dbReference type="InterPro" id="IPR004919">
    <property type="entry name" value="GmrSD_N"/>
</dbReference>
<evidence type="ECO:0000256" key="1">
    <source>
        <dbReference type="SAM" id="Coils"/>
    </source>
</evidence>
<dbReference type="EMBL" id="RQVQ01000065">
    <property type="protein sequence ID" value="RRJ86928.1"/>
    <property type="molecule type" value="Genomic_DNA"/>
</dbReference>
<sequence length="614" mass="72250">MNEFIYPIAHIFSSANLLQELNATQYYIASYQRGYKWKSFGKNDQVPILLTDIYEAFSTNANEYYLQYITVKKNAENADFLEVIDGQQRLTTLSLLFYVAEKHHSIENCAKGKVVYQRYKTNNEFQDIFEHILSLNKSDSSLDNQQDIYYLYHAKECIKEFFSILGEELKPYITYLLNHVKIIVNLEDELTSAEEVFSNLNDNKVDLTNYYLIKGLLFTQSTRSPQSSHSFLEIQAKRNRLARNWDHLNQWFLNEKHNQLFFYNYKILNEKEKNIGINSILNLTKPKKSEKIDEPRIRNFIEKIENNKDHQSKEIKTSVNEMELFNLYLDHLKTSEKAENKLEELQNVAKRMMNWYADDELYHLIGYYVATKNSIEILTNKGKSDLKKVLYKHLYDSLQLGKDRAISSLEYGPDNAILNRIFLALNAFPLVYVNGEATINFKNHFSFYDFTKNNWSIEHIYPQNPNVSVADVIKYKNWFLEKTSDETLKNEIESVTIDEKKVPDTIQQLIMLEDVSEHYIGNLALLEKGNNSTLSNNIFPKKRELLLTMLAKGNFVPQHTINAVSKNLHWIEEDNENYHFTPNLTNWQLQDMQANASWIEKTYNLLMELIKQKL</sequence>
<keyword evidence="5" id="KW-1185">Reference proteome</keyword>
<evidence type="ECO:0000313" key="4">
    <source>
        <dbReference type="EMBL" id="RRJ86928.1"/>
    </source>
</evidence>
<dbReference type="Pfam" id="PF07510">
    <property type="entry name" value="GmrSD_C"/>
    <property type="match status" value="1"/>
</dbReference>
<dbReference type="Proteomes" id="UP000275719">
    <property type="component" value="Unassembled WGS sequence"/>
</dbReference>
<accession>A0A3P3VY23</accession>
<reference evidence="4 5" key="1">
    <citation type="submission" date="2018-11" db="EMBL/GenBank/DDBJ databases">
        <title>Flavobacterium sp. nov., YIM 102701-2 draft genome.</title>
        <authorList>
            <person name="Li G."/>
            <person name="Jiang Y."/>
        </authorList>
    </citation>
    <scope>NUCLEOTIDE SEQUENCE [LARGE SCALE GENOMIC DNA]</scope>
    <source>
        <strain evidence="4 5">YIM 102701-2</strain>
    </source>
</reference>
<dbReference type="AlphaFoldDB" id="A0A3P3VY23"/>
<dbReference type="PANTHER" id="PTHR35149">
    <property type="entry name" value="SLL5132 PROTEIN"/>
    <property type="match status" value="1"/>
</dbReference>
<dbReference type="PANTHER" id="PTHR35149:SF1">
    <property type="entry name" value="DUF5655 DOMAIN-CONTAINING PROTEIN"/>
    <property type="match status" value="1"/>
</dbReference>
<proteinExistence type="predicted"/>
<dbReference type="OrthoDB" id="9798761at2"/>
<dbReference type="RefSeq" id="WP_125020267.1">
    <property type="nucleotide sequence ID" value="NZ_RQVQ01000065.1"/>
</dbReference>
<dbReference type="Pfam" id="PF03235">
    <property type="entry name" value="GmrSD_N"/>
    <property type="match status" value="1"/>
</dbReference>
<feature type="domain" description="GmrSD restriction endonucleases C-terminal" evidence="3">
    <location>
        <begin position="446"/>
        <end position="548"/>
    </location>
</feature>
<evidence type="ECO:0000259" key="3">
    <source>
        <dbReference type="Pfam" id="PF07510"/>
    </source>
</evidence>
<evidence type="ECO:0000259" key="2">
    <source>
        <dbReference type="Pfam" id="PF03235"/>
    </source>
</evidence>
<name>A0A3P3VY23_9FLAO</name>
<dbReference type="InterPro" id="IPR011089">
    <property type="entry name" value="GmrSD_C"/>
</dbReference>
<evidence type="ECO:0000313" key="5">
    <source>
        <dbReference type="Proteomes" id="UP000275719"/>
    </source>
</evidence>
<protein>
    <submittedName>
        <fullName evidence="4">DUF262 domain-containing protein</fullName>
    </submittedName>
</protein>
<feature type="domain" description="GmrSD restriction endonucleases N-terminal" evidence="2">
    <location>
        <begin position="20"/>
        <end position="218"/>
    </location>
</feature>
<gene>
    <name evidence="4" type="ORF">EG240_15620</name>
</gene>
<feature type="coiled-coil region" evidence="1">
    <location>
        <begin position="301"/>
        <end position="355"/>
    </location>
</feature>